<proteinExistence type="predicted"/>
<evidence type="ECO:0000313" key="1">
    <source>
        <dbReference type="EMBL" id="KAK1747016.1"/>
    </source>
</evidence>
<name>A0AAD8YKZ8_9STRA</name>
<dbReference type="EMBL" id="JATAAI010000003">
    <property type="protein sequence ID" value="KAK1747016.1"/>
    <property type="molecule type" value="Genomic_DNA"/>
</dbReference>
<dbReference type="Proteomes" id="UP001224775">
    <property type="component" value="Unassembled WGS sequence"/>
</dbReference>
<dbReference type="Gene3D" id="3.30.420.10">
    <property type="entry name" value="Ribonuclease H-like superfamily/Ribonuclease H"/>
    <property type="match status" value="1"/>
</dbReference>
<organism evidence="1 2">
    <name type="scientific">Skeletonema marinoi</name>
    <dbReference type="NCBI Taxonomy" id="267567"/>
    <lineage>
        <taxon>Eukaryota</taxon>
        <taxon>Sar</taxon>
        <taxon>Stramenopiles</taxon>
        <taxon>Ochrophyta</taxon>
        <taxon>Bacillariophyta</taxon>
        <taxon>Coscinodiscophyceae</taxon>
        <taxon>Thalassiosirophycidae</taxon>
        <taxon>Thalassiosirales</taxon>
        <taxon>Skeletonemataceae</taxon>
        <taxon>Skeletonema</taxon>
        <taxon>Skeletonema marinoi-dohrnii complex</taxon>
    </lineage>
</organism>
<dbReference type="GO" id="GO:0003676">
    <property type="term" value="F:nucleic acid binding"/>
    <property type="evidence" value="ECO:0007669"/>
    <property type="project" value="InterPro"/>
</dbReference>
<keyword evidence="2" id="KW-1185">Reference proteome</keyword>
<sequence>MTRKKGSTTAYQAFTPRNEYLYDCFISYNFPAGIRNVPRRFLMDGDECSFQVGDIGQSYGHAVKGLRVRKMGNYGRGASKIVVIMFIEPGDPSLDPTELGSIARPRIWYRVSKDKGTSSDAYESFLDNYVLNKMRPNEPMRYLMHDNLPSHKTDAVFARIHNAGHEVICRPPYRPHIAPIEFAFNMLACSLRDRWEQIKNEEQLIKAIHEIIDNRIGMGGFDELFQRCGYRYDSEEGL</sequence>
<protein>
    <recommendedName>
        <fullName evidence="3">Tc1-like transposase DDE domain-containing protein</fullName>
    </recommendedName>
</protein>
<accession>A0AAD8YKZ8</accession>
<dbReference type="AlphaFoldDB" id="A0AAD8YKZ8"/>
<reference evidence="1" key="1">
    <citation type="submission" date="2023-06" db="EMBL/GenBank/DDBJ databases">
        <title>Survivors Of The Sea: Transcriptome response of Skeletonema marinoi to long-term dormancy.</title>
        <authorList>
            <person name="Pinder M.I.M."/>
            <person name="Kourtchenko O."/>
            <person name="Robertson E.K."/>
            <person name="Larsson T."/>
            <person name="Maumus F."/>
            <person name="Osuna-Cruz C.M."/>
            <person name="Vancaester E."/>
            <person name="Stenow R."/>
            <person name="Vandepoele K."/>
            <person name="Ploug H."/>
            <person name="Bruchert V."/>
            <person name="Godhe A."/>
            <person name="Topel M."/>
        </authorList>
    </citation>
    <scope>NUCLEOTIDE SEQUENCE</scope>
    <source>
        <strain evidence="1">R05AC</strain>
    </source>
</reference>
<gene>
    <name evidence="1" type="ORF">QTG54_002360</name>
</gene>
<comment type="caution">
    <text evidence="1">The sequence shown here is derived from an EMBL/GenBank/DDBJ whole genome shotgun (WGS) entry which is preliminary data.</text>
</comment>
<evidence type="ECO:0000313" key="2">
    <source>
        <dbReference type="Proteomes" id="UP001224775"/>
    </source>
</evidence>
<evidence type="ECO:0008006" key="3">
    <source>
        <dbReference type="Google" id="ProtNLM"/>
    </source>
</evidence>
<dbReference type="InterPro" id="IPR036397">
    <property type="entry name" value="RNaseH_sf"/>
</dbReference>